<dbReference type="InterPro" id="IPR002376">
    <property type="entry name" value="Formyl_transf_N"/>
</dbReference>
<dbReference type="PANTHER" id="PTHR11138:SF5">
    <property type="entry name" value="METHIONYL-TRNA FORMYLTRANSFERASE, MITOCHONDRIAL"/>
    <property type="match status" value="1"/>
</dbReference>
<protein>
    <submittedName>
        <fullName evidence="3">Methionyl-tRNA formyltransferase</fullName>
    </submittedName>
</protein>
<dbReference type="Gene3D" id="3.40.50.12230">
    <property type="match status" value="1"/>
</dbReference>
<name>A0ABV2QSZ5_9HYPH</name>
<keyword evidence="4" id="KW-1185">Reference proteome</keyword>
<proteinExistence type="predicted"/>
<evidence type="ECO:0000259" key="2">
    <source>
        <dbReference type="Pfam" id="PF00551"/>
    </source>
</evidence>
<dbReference type="Pfam" id="PF00551">
    <property type="entry name" value="Formyl_trans_N"/>
    <property type="match status" value="1"/>
</dbReference>
<keyword evidence="1" id="KW-0732">Signal</keyword>
<sequence>MALTALFLGSPSVAPAAIVARWLANGHTIAAFWTASGKEDLWRFDRKLGRVAPQWSIGRQLRAAGVPIIEVPSLRLYPERVRLAREARADVLISAYFHHLIPPDLLDLFPGRAFNIHPSLLPRYRGPTPLPGMILDRATDAAGATLHLLDANFDTGAIVAQTPVAFPKEPPADSYAVALAHAAARLVDQIPAFLEGRIDARPQDEAAASYVKVVPAKSFVVSSDLTADEIAWRCGMMPYFRPPAVRDLPGRDAIGFDRVLGPRTGEPPRARRFSGQFDASDARVRVRLRWSGWRRLERWRFFMRLRRSPVAPPAG</sequence>
<feature type="chain" id="PRO_5045335492" evidence="1">
    <location>
        <begin position="17"/>
        <end position="315"/>
    </location>
</feature>
<comment type="caution">
    <text evidence="3">The sequence shown here is derived from an EMBL/GenBank/DDBJ whole genome shotgun (WGS) entry which is preliminary data.</text>
</comment>
<evidence type="ECO:0000313" key="4">
    <source>
        <dbReference type="Proteomes" id="UP001549321"/>
    </source>
</evidence>
<organism evidence="3 4">
    <name type="scientific">Kaistia defluvii</name>
    <dbReference type="NCBI Taxonomy" id="410841"/>
    <lineage>
        <taxon>Bacteria</taxon>
        <taxon>Pseudomonadati</taxon>
        <taxon>Pseudomonadota</taxon>
        <taxon>Alphaproteobacteria</taxon>
        <taxon>Hyphomicrobiales</taxon>
        <taxon>Kaistiaceae</taxon>
        <taxon>Kaistia</taxon>
    </lineage>
</organism>
<dbReference type="Proteomes" id="UP001549321">
    <property type="component" value="Unassembled WGS sequence"/>
</dbReference>
<dbReference type="EMBL" id="JBEPSM010000001">
    <property type="protein sequence ID" value="MET4632147.1"/>
    <property type="molecule type" value="Genomic_DNA"/>
</dbReference>
<dbReference type="SUPFAM" id="SSF53328">
    <property type="entry name" value="Formyltransferase"/>
    <property type="match status" value="1"/>
</dbReference>
<accession>A0ABV2QSZ5</accession>
<gene>
    <name evidence="3" type="ORF">ABIE08_000060</name>
</gene>
<evidence type="ECO:0000256" key="1">
    <source>
        <dbReference type="SAM" id="SignalP"/>
    </source>
</evidence>
<dbReference type="RefSeq" id="WP_354547890.1">
    <property type="nucleotide sequence ID" value="NZ_JBEPSM010000001.1"/>
</dbReference>
<dbReference type="InterPro" id="IPR036477">
    <property type="entry name" value="Formyl_transf_N_sf"/>
</dbReference>
<feature type="domain" description="Formyl transferase N-terminal" evidence="2">
    <location>
        <begin position="78"/>
        <end position="170"/>
    </location>
</feature>
<feature type="signal peptide" evidence="1">
    <location>
        <begin position="1"/>
        <end position="16"/>
    </location>
</feature>
<reference evidence="3 4" key="1">
    <citation type="submission" date="2024-06" db="EMBL/GenBank/DDBJ databases">
        <title>Sorghum-associated microbial communities from plants grown in Nebraska, USA.</title>
        <authorList>
            <person name="Schachtman D."/>
        </authorList>
    </citation>
    <scope>NUCLEOTIDE SEQUENCE [LARGE SCALE GENOMIC DNA]</scope>
    <source>
        <strain evidence="3 4">3207</strain>
    </source>
</reference>
<evidence type="ECO:0000313" key="3">
    <source>
        <dbReference type="EMBL" id="MET4632147.1"/>
    </source>
</evidence>
<dbReference type="PANTHER" id="PTHR11138">
    <property type="entry name" value="METHIONYL-TRNA FORMYLTRANSFERASE"/>
    <property type="match status" value="1"/>
</dbReference>